<keyword evidence="6" id="KW-1185">Reference proteome</keyword>
<dbReference type="GO" id="GO:0005829">
    <property type="term" value="C:cytosol"/>
    <property type="evidence" value="ECO:0007669"/>
    <property type="project" value="TreeGrafter"/>
</dbReference>
<dbReference type="PIRSF" id="PIRSF001365">
    <property type="entry name" value="DHDPS"/>
    <property type="match status" value="1"/>
</dbReference>
<evidence type="ECO:0000313" key="6">
    <source>
        <dbReference type="Proteomes" id="UP000198959"/>
    </source>
</evidence>
<dbReference type="OrthoDB" id="9778880at2"/>
<dbReference type="CDD" id="cd00408">
    <property type="entry name" value="DHDPS-like"/>
    <property type="match status" value="1"/>
</dbReference>
<gene>
    <name evidence="5" type="ORF">GA0074692_3338</name>
</gene>
<dbReference type="STRING" id="145854.GA0074692_3338"/>
<dbReference type="PANTHER" id="PTHR12128">
    <property type="entry name" value="DIHYDRODIPICOLINATE SYNTHASE"/>
    <property type="match status" value="1"/>
</dbReference>
<dbReference type="InterPro" id="IPR002220">
    <property type="entry name" value="DapA-like"/>
</dbReference>
<dbReference type="Proteomes" id="UP000198959">
    <property type="component" value="Unassembled WGS sequence"/>
</dbReference>
<dbReference type="InterPro" id="IPR013785">
    <property type="entry name" value="Aldolase_TIM"/>
</dbReference>
<protein>
    <submittedName>
        <fullName evidence="5">4-hydroxy-tetrahydrodipicolinate synthase</fullName>
    </submittedName>
</protein>
<reference evidence="6" key="1">
    <citation type="submission" date="2016-06" db="EMBL/GenBank/DDBJ databases">
        <authorList>
            <person name="Varghese N."/>
            <person name="Submissions Spin"/>
        </authorList>
    </citation>
    <scope>NUCLEOTIDE SEQUENCE [LARGE SCALE GENOMIC DNA]</scope>
    <source>
        <strain evidence="6">DSM 43817</strain>
    </source>
</reference>
<accession>A0A1C6SSP9</accession>
<name>A0A1C6SSP9_9ACTN</name>
<dbReference type="PRINTS" id="PR00146">
    <property type="entry name" value="DHPICSNTHASE"/>
</dbReference>
<dbReference type="PANTHER" id="PTHR12128:SF66">
    <property type="entry name" value="4-HYDROXY-2-OXOGLUTARATE ALDOLASE, MITOCHONDRIAL"/>
    <property type="match status" value="1"/>
</dbReference>
<dbReference type="Gene3D" id="3.20.20.70">
    <property type="entry name" value="Aldolase class I"/>
    <property type="match status" value="1"/>
</dbReference>
<dbReference type="Pfam" id="PF00701">
    <property type="entry name" value="DHDPS"/>
    <property type="match status" value="1"/>
</dbReference>
<evidence type="ECO:0000256" key="3">
    <source>
        <dbReference type="PIRNR" id="PIRNR001365"/>
    </source>
</evidence>
<dbReference type="EMBL" id="FMHW01000002">
    <property type="protein sequence ID" value="SCL32531.1"/>
    <property type="molecule type" value="Genomic_DNA"/>
</dbReference>
<proteinExistence type="inferred from homology"/>
<dbReference type="RefSeq" id="WP_091645568.1">
    <property type="nucleotide sequence ID" value="NZ_FMHW01000002.1"/>
</dbReference>
<feature type="binding site" evidence="4">
    <location>
        <position position="213"/>
    </location>
    <ligand>
        <name>pyruvate</name>
        <dbReference type="ChEBI" id="CHEBI:15361"/>
    </ligand>
</feature>
<sequence>MSTLEPRARVRGLVPILATPFDDTGALDVPSLRRLVEFQLAAGVDGLAVFGMASEGFALTAAERATILTETRAVAGPDVPLVAGINGTSAATAVELALAARDGGADALMVLPPYLAKPAGGQLVDFYATVAEASGLHVMVQDAPAATGVAMPVPLIVELSKLPGVESVKVETQPTAPKVGEVVTAIDGEFDVLGGQNAFFVLEEYARGAVGTMPACEFTDLLAPVLADWRAGREEAAHAGFNRLLPLIRFGMQARLAWAVHKEVLVRRGIIDSAFVRDPAVPLDAGTRAALDVILRHAPLPTWRP</sequence>
<evidence type="ECO:0000256" key="2">
    <source>
        <dbReference type="ARBA" id="ARBA00023239"/>
    </source>
</evidence>
<dbReference type="AlphaFoldDB" id="A0A1C6SSP9"/>
<dbReference type="SMART" id="SM01130">
    <property type="entry name" value="DHDPS"/>
    <property type="match status" value="1"/>
</dbReference>
<dbReference type="SUPFAM" id="SSF51569">
    <property type="entry name" value="Aldolase"/>
    <property type="match status" value="1"/>
</dbReference>
<comment type="similarity">
    <text evidence="1 3">Belongs to the DapA family.</text>
</comment>
<organism evidence="5 6">
    <name type="scientific">Micromonospora pallida</name>
    <dbReference type="NCBI Taxonomy" id="145854"/>
    <lineage>
        <taxon>Bacteria</taxon>
        <taxon>Bacillati</taxon>
        <taxon>Actinomycetota</taxon>
        <taxon>Actinomycetes</taxon>
        <taxon>Micromonosporales</taxon>
        <taxon>Micromonosporaceae</taxon>
        <taxon>Micromonospora</taxon>
    </lineage>
</organism>
<evidence type="ECO:0000313" key="5">
    <source>
        <dbReference type="EMBL" id="SCL32531.1"/>
    </source>
</evidence>
<evidence type="ECO:0000256" key="1">
    <source>
        <dbReference type="ARBA" id="ARBA00007592"/>
    </source>
</evidence>
<keyword evidence="2 3" id="KW-0456">Lyase</keyword>
<evidence type="ECO:0000256" key="4">
    <source>
        <dbReference type="PIRSR" id="PIRSR001365-2"/>
    </source>
</evidence>
<dbReference type="GO" id="GO:0008840">
    <property type="term" value="F:4-hydroxy-tetrahydrodipicolinate synthase activity"/>
    <property type="evidence" value="ECO:0007669"/>
    <property type="project" value="TreeGrafter"/>
</dbReference>